<reference evidence="1" key="1">
    <citation type="submission" date="2020-12" db="EMBL/GenBank/DDBJ databases">
        <title>Prauserella sp. ASG 168, a novel actinomycete isolated from cave rock.</title>
        <authorList>
            <person name="Suriyachadkun C."/>
        </authorList>
    </citation>
    <scope>NUCLEOTIDE SEQUENCE</scope>
    <source>
        <strain evidence="1">ASG 168</strain>
    </source>
</reference>
<dbReference type="GO" id="GO:0016639">
    <property type="term" value="F:oxidoreductase activity, acting on the CH-NH2 group of donors, NAD or NADP as acceptor"/>
    <property type="evidence" value="ECO:0007669"/>
    <property type="project" value="InterPro"/>
</dbReference>
<dbReference type="EMBL" id="JAENJH010000008">
    <property type="protein sequence ID" value="MBK1787883.1"/>
    <property type="molecule type" value="Genomic_DNA"/>
</dbReference>
<keyword evidence="2" id="KW-1185">Reference proteome</keyword>
<dbReference type="GO" id="GO:0019290">
    <property type="term" value="P:siderophore biosynthetic process"/>
    <property type="evidence" value="ECO:0007669"/>
    <property type="project" value="InterPro"/>
</dbReference>
<dbReference type="PIRSF" id="PIRSF001439">
    <property type="entry name" value="CryM"/>
    <property type="match status" value="1"/>
</dbReference>
<proteinExistence type="predicted"/>
<dbReference type="PANTHER" id="PTHR13812:SF19">
    <property type="entry name" value="KETIMINE REDUCTASE MU-CRYSTALLIN"/>
    <property type="match status" value="1"/>
</dbReference>
<dbReference type="Gene3D" id="3.30.1780.10">
    <property type="entry name" value="ornithine cyclodeaminase, domain 1"/>
    <property type="match status" value="1"/>
</dbReference>
<evidence type="ECO:0000313" key="1">
    <source>
        <dbReference type="EMBL" id="MBK1787883.1"/>
    </source>
</evidence>
<dbReference type="NCBIfam" id="TIGR03944">
    <property type="entry name" value="dehyd_SbnB_fam"/>
    <property type="match status" value="1"/>
</dbReference>
<accession>A0A934QZ11</accession>
<organism evidence="1 2">
    <name type="scientific">Prauserella cavernicola</name>
    <dbReference type="NCBI Taxonomy" id="2800127"/>
    <lineage>
        <taxon>Bacteria</taxon>
        <taxon>Bacillati</taxon>
        <taxon>Actinomycetota</taxon>
        <taxon>Actinomycetes</taxon>
        <taxon>Pseudonocardiales</taxon>
        <taxon>Pseudonocardiaceae</taxon>
        <taxon>Prauserella</taxon>
    </lineage>
</organism>
<evidence type="ECO:0000313" key="2">
    <source>
        <dbReference type="Proteomes" id="UP000635245"/>
    </source>
</evidence>
<dbReference type="AlphaFoldDB" id="A0A934QZ11"/>
<sequence>MLILRKSDVLDVLDGSERAVRDAVSGAYVAHAEGRTVVPHSTFLRFPDEPGNRIIALPAYVGGAHPVASLKWIASFPGNIDRGVERASAAILLNSMTDGRPVALLEGSVISARRTAASAAVAARELTSGAPEDVRSGVSLVGCGVINFEVLRFLRSEFPELGTVTIADLSAERARRFGDRITAQWPDLSVTVVEDAEAATRAHRLISIATTASSPYLSTRSCEPGSVVLHVSLRDLAVDSIIGARNVVDDADHVCRAATSLDLAQQAVGHRDFVHAEVGDILAGTVSVGYDRTATTVFSPFGLGALDAAVAAFVVDTATERELGTSVPGFLE</sequence>
<dbReference type="InterPro" id="IPR023866">
    <property type="entry name" value="SbnB"/>
</dbReference>
<dbReference type="PANTHER" id="PTHR13812">
    <property type="entry name" value="KETIMINE REDUCTASE MU-CRYSTALLIN"/>
    <property type="match status" value="1"/>
</dbReference>
<dbReference type="InterPro" id="IPR036291">
    <property type="entry name" value="NAD(P)-bd_dom_sf"/>
</dbReference>
<dbReference type="SUPFAM" id="SSF51735">
    <property type="entry name" value="NAD(P)-binding Rossmann-fold domains"/>
    <property type="match status" value="1"/>
</dbReference>
<dbReference type="Pfam" id="PF02423">
    <property type="entry name" value="OCD_Mu_crystall"/>
    <property type="match status" value="1"/>
</dbReference>
<dbReference type="GO" id="GO:0005737">
    <property type="term" value="C:cytoplasm"/>
    <property type="evidence" value="ECO:0007669"/>
    <property type="project" value="TreeGrafter"/>
</dbReference>
<dbReference type="InterPro" id="IPR003462">
    <property type="entry name" value="ODC_Mu_crystall"/>
</dbReference>
<gene>
    <name evidence="1" type="primary">sbnB</name>
    <name evidence="1" type="ORF">JHE00_26435</name>
</gene>
<name>A0A934QZ11_9PSEU</name>
<comment type="caution">
    <text evidence="1">The sequence shown here is derived from an EMBL/GenBank/DDBJ whole genome shotgun (WGS) entry which is preliminary data.</text>
</comment>
<dbReference type="InterPro" id="IPR023401">
    <property type="entry name" value="ODC_N"/>
</dbReference>
<dbReference type="Proteomes" id="UP000635245">
    <property type="component" value="Unassembled WGS sequence"/>
</dbReference>
<protein>
    <submittedName>
        <fullName evidence="1">2,3-diaminopropionate biosynthesis protein SbnB</fullName>
    </submittedName>
</protein>
<dbReference type="Gene3D" id="3.40.50.720">
    <property type="entry name" value="NAD(P)-binding Rossmann-like Domain"/>
    <property type="match status" value="1"/>
</dbReference>
<dbReference type="RefSeq" id="WP_200323048.1">
    <property type="nucleotide sequence ID" value="NZ_JAENJH010000008.1"/>
</dbReference>